<dbReference type="InterPro" id="IPR003399">
    <property type="entry name" value="Mce/MlaD"/>
</dbReference>
<dbReference type="EMBL" id="CP029604">
    <property type="protein sequence ID" value="AWO82551.1"/>
    <property type="molecule type" value="Genomic_DNA"/>
</dbReference>
<evidence type="ECO:0000256" key="1">
    <source>
        <dbReference type="SAM" id="Phobius"/>
    </source>
</evidence>
<proteinExistence type="predicted"/>
<dbReference type="KEGG" id="gta:BCM27_02435"/>
<feature type="transmembrane region" description="Helical" evidence="1">
    <location>
        <begin position="17"/>
        <end position="35"/>
    </location>
</feature>
<keyword evidence="1" id="KW-0472">Membrane</keyword>
<accession>A0AAD0NU75</accession>
<dbReference type="PANTHER" id="PTHR33371:SF4">
    <property type="entry name" value="INTERMEMBRANE PHOSPHOLIPID TRANSPORT SYSTEM BINDING PROTEIN MLAD"/>
    <property type="match status" value="1"/>
</dbReference>
<gene>
    <name evidence="3" type="ORF">DLJ61_02450</name>
</gene>
<reference evidence="3 4" key="1">
    <citation type="submission" date="2018-05" db="EMBL/GenBank/DDBJ databases">
        <title>Complete genome sequence of Gordonia terrae NRRL B-16283.</title>
        <authorList>
            <person name="Garlena R.A."/>
            <person name="Russell D.A."/>
            <person name="Hatfull G.F."/>
        </authorList>
    </citation>
    <scope>NUCLEOTIDE SEQUENCE [LARGE SCALE GENOMIC DNA]</scope>
    <source>
        <strain evidence="3 4">NRRL B-16283</strain>
    </source>
</reference>
<dbReference type="InterPro" id="IPR052336">
    <property type="entry name" value="MlaD_Phospholipid_Transporter"/>
</dbReference>
<evidence type="ECO:0000259" key="2">
    <source>
        <dbReference type="Pfam" id="PF02470"/>
    </source>
</evidence>
<dbReference type="RefSeq" id="WP_004021611.1">
    <property type="nucleotide sequence ID" value="NZ_CABEIC010000002.1"/>
</dbReference>
<evidence type="ECO:0000313" key="3">
    <source>
        <dbReference type="EMBL" id="AWO82551.1"/>
    </source>
</evidence>
<protein>
    <submittedName>
        <fullName evidence="3">MCE family protein</fullName>
    </submittedName>
</protein>
<sequence length="375" mass="40229">MATADQSSHVSATRRRALAVLTIVITVVAVCSVAFTSTDTRTGTGICAAFENSFGLYPGAAVTIRGIQVGTVDSVTPRGTSVQVDMSIDDRPLGGDVGAAIVNSSILTDRRVELVNTEERSGTAEFDGTCIPESRTAEPISVPDALASFSRFFTEITTADESGRLPLQVLLEGADREIGGLGPTINRQLRSLGQMMESPDTFMRQFGTLIENSAELTEFVDADWDNVSTTITTLGPGLSLIEYLLGLVKTIVEKLADAIGPLDRLFNENFPLVMDALNASVPIVKLVRTRAEESPELLRTIPGVLTMLHTMIERPGRGIGVDYRAPTAQLRSPDAERMCAALNKIPGSRCEVASSQMIAVPLPQLLLDDLTGHRR</sequence>
<keyword evidence="1" id="KW-0812">Transmembrane</keyword>
<dbReference type="PANTHER" id="PTHR33371">
    <property type="entry name" value="INTERMEMBRANE PHOSPHOLIPID TRANSPORT SYSTEM BINDING PROTEIN MLAD-RELATED"/>
    <property type="match status" value="1"/>
</dbReference>
<dbReference type="AlphaFoldDB" id="A0AAD0NU75"/>
<feature type="domain" description="Mce/MlaD" evidence="2">
    <location>
        <begin position="46"/>
        <end position="115"/>
    </location>
</feature>
<dbReference type="Proteomes" id="UP000247118">
    <property type="component" value="Chromosome"/>
</dbReference>
<evidence type="ECO:0000313" key="4">
    <source>
        <dbReference type="Proteomes" id="UP000247118"/>
    </source>
</evidence>
<organism evidence="3 4">
    <name type="scientific">Gordonia terrae</name>
    <dbReference type="NCBI Taxonomy" id="2055"/>
    <lineage>
        <taxon>Bacteria</taxon>
        <taxon>Bacillati</taxon>
        <taxon>Actinomycetota</taxon>
        <taxon>Actinomycetes</taxon>
        <taxon>Mycobacteriales</taxon>
        <taxon>Gordoniaceae</taxon>
        <taxon>Gordonia</taxon>
    </lineage>
</organism>
<keyword evidence="1" id="KW-1133">Transmembrane helix</keyword>
<dbReference type="GeneID" id="32686587"/>
<dbReference type="Pfam" id="PF02470">
    <property type="entry name" value="MlaD"/>
    <property type="match status" value="1"/>
</dbReference>
<name>A0AAD0NU75_9ACTN</name>